<evidence type="ECO:0000313" key="2">
    <source>
        <dbReference type="EMBL" id="GGO47212.1"/>
    </source>
</evidence>
<keyword evidence="3" id="KW-1185">Reference proteome</keyword>
<protein>
    <recommendedName>
        <fullName evidence="4">Peptidase S9 prolyl oligopeptidase catalytic domain-containing protein</fullName>
    </recommendedName>
</protein>
<accession>A0ABQ2M5T3</accession>
<comment type="caution">
    <text evidence="2">The sequence shown here is derived from an EMBL/GenBank/DDBJ whole genome shotgun (WGS) entry which is preliminary data.</text>
</comment>
<feature type="region of interest" description="Disordered" evidence="1">
    <location>
        <begin position="1"/>
        <end position="41"/>
    </location>
</feature>
<evidence type="ECO:0008006" key="4">
    <source>
        <dbReference type="Google" id="ProtNLM"/>
    </source>
</evidence>
<sequence length="931" mass="99120">MPTTPAENPAERHHDHARRRARIPITRPSRPARTNPTARPRRARVLAGATLATALAAALLVPVPALAAPVNAVGAAPTSATARGAGVPGTVRGDLPNGGHYVLTTPQRWNGTVLVWNPGYGGGGSNPSAGPSAGLTDWLVERGYALAGTSAAEGGWAVEGLLENQPLVMGVIRDRLGEPEDVIAWGSSMGGLTSVAALEQHAGIIDAALPLCGSVAGAIPMLNGSLDGTFALRTLLAPGDERLQLVNISDEAERQAAFREVLDAAQATPEGRARIALAASLAQIPTWTQTGDEKPSARDWAAQQDQLYQAFMFGVVSPRQPLEDRAGGNFSWNTDVDYSKALAASDNATLVRTLYRQAGLSLDRDLETLAGAERISADTEAVAYMQRNATPAGEIDGPVLSLHETGDTAPTVTQARTYADRVRENGDESLLRQTFVDRPGHCDYADAEIAALVEALQQRLDTGRWGSATKPSHLNRTADRIARRAGLDRGGSFAAARPDPQNRPERGPAPGVVSHQGQLEGDRAYSLHKPADWNGDLVVMPGRDDLTGTTAQWLAEQGYGAIGYELSDGWDLVLDESNAGAAVETFQRLAGDADDVVVAGRSQGGLTTRIVADAAPEWLAGSLPMCGGGAGAISTWNYKLDTAFALRELVDPDSAMQIQGIEDRAAELQAMNELVALADSTEQGRARAVLAAALSKIPAVDPETGQEIRRGHLDARIDRYIEHLPFAMGSHVRAGYEQTVGGTFSWNTGVDYRRELQRSGRWAEVKQAYREAGLSLTEDLRTLDRAERLSADPETVRLVEQTATFTGRLESPVLSLHTTGDGAGTIADDAAYRSTVTAAGSARQLRQTFVASEGHCTFTPAEEAAALTALFDRIETGRWQSTSPRQLDRLAARVDADSGLDLGAARFTSGDVPGQPARMWDVRNWGDYRVK</sequence>
<feature type="compositionally biased region" description="Low complexity" evidence="1">
    <location>
        <begin position="23"/>
        <end position="38"/>
    </location>
</feature>
<evidence type="ECO:0000256" key="1">
    <source>
        <dbReference type="SAM" id="MobiDB-lite"/>
    </source>
</evidence>
<dbReference type="RefSeq" id="WP_188806399.1">
    <property type="nucleotide sequence ID" value="NZ_BAAAOU010000002.1"/>
</dbReference>
<dbReference type="Proteomes" id="UP000642509">
    <property type="component" value="Unassembled WGS sequence"/>
</dbReference>
<proteinExistence type="predicted"/>
<name>A0ABQ2M5T3_9MICC</name>
<dbReference type="InterPro" id="IPR029058">
    <property type="entry name" value="AB_hydrolase_fold"/>
</dbReference>
<feature type="region of interest" description="Disordered" evidence="1">
    <location>
        <begin position="485"/>
        <end position="515"/>
    </location>
</feature>
<dbReference type="EMBL" id="BMLQ01000007">
    <property type="protein sequence ID" value="GGO47212.1"/>
    <property type="molecule type" value="Genomic_DNA"/>
</dbReference>
<gene>
    <name evidence="2" type="ORF">GCM10010977_23920</name>
</gene>
<dbReference type="Gene3D" id="3.40.50.1820">
    <property type="entry name" value="alpha/beta hydrolase"/>
    <property type="match status" value="2"/>
</dbReference>
<dbReference type="SUPFAM" id="SSF53474">
    <property type="entry name" value="alpha/beta-Hydrolases"/>
    <property type="match status" value="2"/>
</dbReference>
<evidence type="ECO:0000313" key="3">
    <source>
        <dbReference type="Proteomes" id="UP000642509"/>
    </source>
</evidence>
<organism evidence="2 3">
    <name type="scientific">Citricoccus zhacaiensis</name>
    <dbReference type="NCBI Taxonomy" id="489142"/>
    <lineage>
        <taxon>Bacteria</taxon>
        <taxon>Bacillati</taxon>
        <taxon>Actinomycetota</taxon>
        <taxon>Actinomycetes</taxon>
        <taxon>Micrococcales</taxon>
        <taxon>Micrococcaceae</taxon>
        <taxon>Citricoccus</taxon>
    </lineage>
</organism>
<reference evidence="3" key="1">
    <citation type="journal article" date="2019" name="Int. J. Syst. Evol. Microbiol.">
        <title>The Global Catalogue of Microorganisms (GCM) 10K type strain sequencing project: providing services to taxonomists for standard genome sequencing and annotation.</title>
        <authorList>
            <consortium name="The Broad Institute Genomics Platform"/>
            <consortium name="The Broad Institute Genome Sequencing Center for Infectious Disease"/>
            <person name="Wu L."/>
            <person name="Ma J."/>
        </authorList>
    </citation>
    <scope>NUCLEOTIDE SEQUENCE [LARGE SCALE GENOMIC DNA]</scope>
    <source>
        <strain evidence="3">CGMCC 1.7064</strain>
    </source>
</reference>